<evidence type="ECO:0000313" key="2">
    <source>
        <dbReference type="Proteomes" id="UP000887566"/>
    </source>
</evidence>
<evidence type="ECO:0000256" key="1">
    <source>
        <dbReference type="SAM" id="MobiDB-lite"/>
    </source>
</evidence>
<organism evidence="2 3">
    <name type="scientific">Plectus sambesii</name>
    <dbReference type="NCBI Taxonomy" id="2011161"/>
    <lineage>
        <taxon>Eukaryota</taxon>
        <taxon>Metazoa</taxon>
        <taxon>Ecdysozoa</taxon>
        <taxon>Nematoda</taxon>
        <taxon>Chromadorea</taxon>
        <taxon>Plectida</taxon>
        <taxon>Plectina</taxon>
        <taxon>Plectoidea</taxon>
        <taxon>Plectidae</taxon>
        <taxon>Plectus</taxon>
    </lineage>
</organism>
<feature type="region of interest" description="Disordered" evidence="1">
    <location>
        <begin position="1"/>
        <end position="40"/>
    </location>
</feature>
<dbReference type="AlphaFoldDB" id="A0A914XLY8"/>
<proteinExistence type="predicted"/>
<keyword evidence="2" id="KW-1185">Reference proteome</keyword>
<evidence type="ECO:0000313" key="3">
    <source>
        <dbReference type="WBParaSite" id="PSAMB.scaffold893size39148.g9518.t1"/>
    </source>
</evidence>
<dbReference type="WBParaSite" id="PSAMB.scaffold893size39148.g9518.t1">
    <property type="protein sequence ID" value="PSAMB.scaffold893size39148.g9518.t1"/>
    <property type="gene ID" value="PSAMB.scaffold893size39148.g9518"/>
</dbReference>
<feature type="compositionally biased region" description="Gly residues" evidence="1">
    <location>
        <begin position="11"/>
        <end position="20"/>
    </location>
</feature>
<sequence length="155" mass="16796">MTVCGQSAGKVGRGGVGGGGGDREHLTRRTPSPRSASHCGANKVDRIDSARAIAPPVLWRHAAIGRAVASKLRKSRLAASINQHWPCGSVHRWLLWPVVPPRATWSGRFQFRSSALRGYRAKATWRPPSALLPPSPGIANDRPLPVGIIRKRHTQ</sequence>
<accession>A0A914XLY8</accession>
<protein>
    <submittedName>
        <fullName evidence="3">Uncharacterized protein</fullName>
    </submittedName>
</protein>
<dbReference type="Proteomes" id="UP000887566">
    <property type="component" value="Unplaced"/>
</dbReference>
<reference evidence="3" key="1">
    <citation type="submission" date="2022-11" db="UniProtKB">
        <authorList>
            <consortium name="WormBaseParasite"/>
        </authorList>
    </citation>
    <scope>IDENTIFICATION</scope>
</reference>
<name>A0A914XLY8_9BILA</name>